<dbReference type="Proteomes" id="UP000285112">
    <property type="component" value="Unassembled WGS sequence"/>
</dbReference>
<feature type="signal peptide" evidence="1">
    <location>
        <begin position="1"/>
        <end position="21"/>
    </location>
</feature>
<keyword evidence="3" id="KW-1185">Reference proteome</keyword>
<dbReference type="EMBL" id="QZFV01000066">
    <property type="protein sequence ID" value="RJQ87821.1"/>
    <property type="molecule type" value="Genomic_DNA"/>
</dbReference>
<evidence type="ECO:0000313" key="3">
    <source>
        <dbReference type="Proteomes" id="UP000285112"/>
    </source>
</evidence>
<proteinExistence type="predicted"/>
<evidence type="ECO:0000256" key="1">
    <source>
        <dbReference type="SAM" id="SignalP"/>
    </source>
</evidence>
<name>A0A419I7F4_9PSEU</name>
<dbReference type="AlphaFoldDB" id="A0A419I7F4"/>
<sequence length="83" mass="8284">MTSLRTIRSAGLLVAASAAIAVSSAGTAAADASPPRIYASYGACMSAGNILAQQGQAHVFECVPRGAAPAGAPPSEWELIIRS</sequence>
<evidence type="ECO:0000313" key="2">
    <source>
        <dbReference type="EMBL" id="RJQ87821.1"/>
    </source>
</evidence>
<gene>
    <name evidence="2" type="ORF">D5S19_08350</name>
</gene>
<accession>A0A419I7F4</accession>
<dbReference type="RefSeq" id="WP_120022755.1">
    <property type="nucleotide sequence ID" value="NZ_QZFV01000066.1"/>
</dbReference>
<organism evidence="2 3">
    <name type="scientific">Amycolatopsis panacis</name>
    <dbReference type="NCBI Taxonomy" id="2340917"/>
    <lineage>
        <taxon>Bacteria</taxon>
        <taxon>Bacillati</taxon>
        <taxon>Actinomycetota</taxon>
        <taxon>Actinomycetes</taxon>
        <taxon>Pseudonocardiales</taxon>
        <taxon>Pseudonocardiaceae</taxon>
        <taxon>Amycolatopsis</taxon>
    </lineage>
</organism>
<keyword evidence="1" id="KW-0732">Signal</keyword>
<protein>
    <recommendedName>
        <fullName evidence="4">Chitin-binding type-3 domain-containing protein</fullName>
    </recommendedName>
</protein>
<reference evidence="2 3" key="1">
    <citation type="submission" date="2018-09" db="EMBL/GenBank/DDBJ databases">
        <title>YIM PH 21725 draft genome.</title>
        <authorList>
            <person name="Miao C."/>
        </authorList>
    </citation>
    <scope>NUCLEOTIDE SEQUENCE [LARGE SCALE GENOMIC DNA]</scope>
    <source>
        <strain evidence="3">YIM PH21725</strain>
    </source>
</reference>
<feature type="chain" id="PRO_5038742807" description="Chitin-binding type-3 domain-containing protein" evidence="1">
    <location>
        <begin position="22"/>
        <end position="83"/>
    </location>
</feature>
<evidence type="ECO:0008006" key="4">
    <source>
        <dbReference type="Google" id="ProtNLM"/>
    </source>
</evidence>
<comment type="caution">
    <text evidence="2">The sequence shown here is derived from an EMBL/GenBank/DDBJ whole genome shotgun (WGS) entry which is preliminary data.</text>
</comment>